<gene>
    <name evidence="2" type="ORF">HOLleu_16028</name>
</gene>
<name>A0A9Q1C3I1_HOLLE</name>
<feature type="signal peptide" evidence="1">
    <location>
        <begin position="1"/>
        <end position="19"/>
    </location>
</feature>
<feature type="chain" id="PRO_5040481493" description="Pacifastin domain-containing protein" evidence="1">
    <location>
        <begin position="20"/>
        <end position="165"/>
    </location>
</feature>
<comment type="caution">
    <text evidence="2">The sequence shown here is derived from an EMBL/GenBank/DDBJ whole genome shotgun (WGS) entry which is preliminary data.</text>
</comment>
<proteinExistence type="predicted"/>
<accession>A0A9Q1C3I1</accession>
<dbReference type="Proteomes" id="UP001152320">
    <property type="component" value="Chromosome 7"/>
</dbReference>
<sequence>MKLILTLGIIFLCFHICSPKIIPIPGKIVGLYPKPKHGACFQNNAIMCSQAGMKVQYDGENCVDCTCNGGNMGITCCNVEPFPNVCHPKYCNVWLNTNTCQYDTEQVDRASVPPGRVRAWHQACRIESYEIGDLPGESDTWEPDNDKFISSVDKIDSKSKSSSKS</sequence>
<keyword evidence="1" id="KW-0732">Signal</keyword>
<protein>
    <recommendedName>
        <fullName evidence="4">Pacifastin domain-containing protein</fullName>
    </recommendedName>
</protein>
<reference evidence="2" key="1">
    <citation type="submission" date="2021-10" db="EMBL/GenBank/DDBJ databases">
        <title>Tropical sea cucumber genome reveals ecological adaptation and Cuvierian tubules defense mechanism.</title>
        <authorList>
            <person name="Chen T."/>
        </authorList>
    </citation>
    <scope>NUCLEOTIDE SEQUENCE</scope>
    <source>
        <strain evidence="2">Nanhai2018</strain>
        <tissue evidence="2">Muscle</tissue>
    </source>
</reference>
<organism evidence="2 3">
    <name type="scientific">Holothuria leucospilota</name>
    <name type="common">Black long sea cucumber</name>
    <name type="synonym">Mertensiothuria leucospilota</name>
    <dbReference type="NCBI Taxonomy" id="206669"/>
    <lineage>
        <taxon>Eukaryota</taxon>
        <taxon>Metazoa</taxon>
        <taxon>Echinodermata</taxon>
        <taxon>Eleutherozoa</taxon>
        <taxon>Echinozoa</taxon>
        <taxon>Holothuroidea</taxon>
        <taxon>Aspidochirotacea</taxon>
        <taxon>Aspidochirotida</taxon>
        <taxon>Holothuriidae</taxon>
        <taxon>Holothuria</taxon>
    </lineage>
</organism>
<evidence type="ECO:0000313" key="2">
    <source>
        <dbReference type="EMBL" id="KAJ8038568.1"/>
    </source>
</evidence>
<evidence type="ECO:0000313" key="3">
    <source>
        <dbReference type="Proteomes" id="UP001152320"/>
    </source>
</evidence>
<dbReference type="EMBL" id="JAIZAY010000007">
    <property type="protein sequence ID" value="KAJ8038568.1"/>
    <property type="molecule type" value="Genomic_DNA"/>
</dbReference>
<evidence type="ECO:0000256" key="1">
    <source>
        <dbReference type="SAM" id="SignalP"/>
    </source>
</evidence>
<evidence type="ECO:0008006" key="4">
    <source>
        <dbReference type="Google" id="ProtNLM"/>
    </source>
</evidence>
<dbReference type="AlphaFoldDB" id="A0A9Q1C3I1"/>
<dbReference type="OrthoDB" id="10550181at2759"/>
<keyword evidence="3" id="KW-1185">Reference proteome</keyword>